<gene>
    <name evidence="2" type="ORF">K457DRAFT_135465</name>
</gene>
<evidence type="ECO:0000256" key="1">
    <source>
        <dbReference type="SAM" id="SignalP"/>
    </source>
</evidence>
<keyword evidence="3" id="KW-1185">Reference proteome</keyword>
<evidence type="ECO:0000313" key="2">
    <source>
        <dbReference type="EMBL" id="OAQ32130.1"/>
    </source>
</evidence>
<dbReference type="EMBL" id="KV442026">
    <property type="protein sequence ID" value="OAQ32130.1"/>
    <property type="molecule type" value="Genomic_DNA"/>
</dbReference>
<accession>A0A197K3S5</accession>
<feature type="signal peptide" evidence="1">
    <location>
        <begin position="1"/>
        <end position="19"/>
    </location>
</feature>
<dbReference type="Proteomes" id="UP000078512">
    <property type="component" value="Unassembled WGS sequence"/>
</dbReference>
<evidence type="ECO:0000313" key="3">
    <source>
        <dbReference type="Proteomes" id="UP000078512"/>
    </source>
</evidence>
<organism evidence="2 3">
    <name type="scientific">Linnemannia elongata AG-77</name>
    <dbReference type="NCBI Taxonomy" id="1314771"/>
    <lineage>
        <taxon>Eukaryota</taxon>
        <taxon>Fungi</taxon>
        <taxon>Fungi incertae sedis</taxon>
        <taxon>Mucoromycota</taxon>
        <taxon>Mortierellomycotina</taxon>
        <taxon>Mortierellomycetes</taxon>
        <taxon>Mortierellales</taxon>
        <taxon>Mortierellaceae</taxon>
        <taxon>Linnemannia</taxon>
    </lineage>
</organism>
<proteinExistence type="predicted"/>
<keyword evidence="1" id="KW-0732">Signal</keyword>
<reference evidence="2 3" key="1">
    <citation type="submission" date="2016-05" db="EMBL/GenBank/DDBJ databases">
        <title>Genome sequencing reveals origins of a unique bacterial endosymbiosis in the earliest lineages of terrestrial Fungi.</title>
        <authorList>
            <consortium name="DOE Joint Genome Institute"/>
            <person name="Uehling J."/>
            <person name="Gryganskyi A."/>
            <person name="Hameed K."/>
            <person name="Tschaplinski T."/>
            <person name="Misztal P."/>
            <person name="Wu S."/>
            <person name="Desiro A."/>
            <person name="Vande Pol N."/>
            <person name="Du Z.-Y."/>
            <person name="Zienkiewicz A."/>
            <person name="Zienkiewicz K."/>
            <person name="Morin E."/>
            <person name="Tisserant E."/>
            <person name="Splivallo R."/>
            <person name="Hainaut M."/>
            <person name="Henrissat B."/>
            <person name="Ohm R."/>
            <person name="Kuo A."/>
            <person name="Yan J."/>
            <person name="Lipzen A."/>
            <person name="Nolan M."/>
            <person name="Labutti K."/>
            <person name="Barry K."/>
            <person name="Goldstein A."/>
            <person name="Labbe J."/>
            <person name="Schadt C."/>
            <person name="Tuskan G."/>
            <person name="Grigoriev I."/>
            <person name="Martin F."/>
            <person name="Vilgalys R."/>
            <person name="Bonito G."/>
        </authorList>
    </citation>
    <scope>NUCLEOTIDE SEQUENCE [LARGE SCALE GENOMIC DNA]</scope>
    <source>
        <strain evidence="2 3">AG-77</strain>
    </source>
</reference>
<name>A0A197K3S5_9FUNG</name>
<sequence>MPPSCLLWSLFITIDKVGTDDDEEWVDKAGVKSAELKPITEAPLKSVLTPLEIDMGIGVIELVGAAADVRVASEVTARLAF</sequence>
<protein>
    <submittedName>
        <fullName evidence="2">Uncharacterized protein</fullName>
    </submittedName>
</protein>
<dbReference type="AlphaFoldDB" id="A0A197K3S5"/>
<feature type="chain" id="PRO_5008276538" evidence="1">
    <location>
        <begin position="20"/>
        <end position="81"/>
    </location>
</feature>